<dbReference type="EMBL" id="MU251580">
    <property type="protein sequence ID" value="KAG9231797.1"/>
    <property type="molecule type" value="Genomic_DNA"/>
</dbReference>
<comment type="subcellular location">
    <subcellularLocation>
        <location evidence="6">Endomembrane system</location>
        <topology evidence="6">Single-pass membrane protein</topology>
    </subcellularLocation>
    <subcellularLocation>
        <location evidence="1">Nucleus membrane</location>
    </subcellularLocation>
</comment>
<dbReference type="Pfam" id="PF05705">
    <property type="entry name" value="DUF829"/>
    <property type="match status" value="1"/>
</dbReference>
<accession>A0A9P7YEN3</accession>
<keyword evidence="3" id="KW-1133">Transmembrane helix</keyword>
<dbReference type="GO" id="GO:0031965">
    <property type="term" value="C:nuclear membrane"/>
    <property type="evidence" value="ECO:0007669"/>
    <property type="project" value="UniProtKB-SubCell"/>
</dbReference>
<dbReference type="AlphaFoldDB" id="A0A9P7YEN3"/>
<evidence type="ECO:0000313" key="8">
    <source>
        <dbReference type="Proteomes" id="UP000824998"/>
    </source>
</evidence>
<keyword evidence="2" id="KW-0812">Transmembrane</keyword>
<evidence type="ECO:0000256" key="3">
    <source>
        <dbReference type="ARBA" id="ARBA00022989"/>
    </source>
</evidence>
<evidence type="ECO:0000256" key="2">
    <source>
        <dbReference type="ARBA" id="ARBA00022692"/>
    </source>
</evidence>
<proteinExistence type="predicted"/>
<gene>
    <name evidence="7" type="ORF">BJ875DRAFT_105331</name>
</gene>
<dbReference type="PANTHER" id="PTHR12265:SF30">
    <property type="entry name" value="TRANSMEMBRANE PROTEIN 53"/>
    <property type="match status" value="1"/>
</dbReference>
<evidence type="ECO:0000256" key="5">
    <source>
        <dbReference type="ARBA" id="ARBA00023242"/>
    </source>
</evidence>
<reference evidence="7" key="1">
    <citation type="journal article" date="2021" name="IMA Fungus">
        <title>Genomic characterization of three marine fungi, including Emericellopsis atlantica sp. nov. with signatures of a generalist lifestyle and marine biomass degradation.</title>
        <authorList>
            <person name="Hagestad O.C."/>
            <person name="Hou L."/>
            <person name="Andersen J.H."/>
            <person name="Hansen E.H."/>
            <person name="Altermark B."/>
            <person name="Li C."/>
            <person name="Kuhnert E."/>
            <person name="Cox R.J."/>
            <person name="Crous P.W."/>
            <person name="Spatafora J.W."/>
            <person name="Lail K."/>
            <person name="Amirebrahimi M."/>
            <person name="Lipzen A."/>
            <person name="Pangilinan J."/>
            <person name="Andreopoulos W."/>
            <person name="Hayes R.D."/>
            <person name="Ng V."/>
            <person name="Grigoriev I.V."/>
            <person name="Jackson S.A."/>
            <person name="Sutton T.D.S."/>
            <person name="Dobson A.D.W."/>
            <person name="Rama T."/>
        </authorList>
    </citation>
    <scope>NUCLEOTIDE SEQUENCE</scope>
    <source>
        <strain evidence="7">TRa018bII</strain>
    </source>
</reference>
<name>A0A9P7YEN3_9HELO</name>
<dbReference type="PANTHER" id="PTHR12265">
    <property type="entry name" value="TRANSMEMBRANE PROTEIN 53"/>
    <property type="match status" value="1"/>
</dbReference>
<keyword evidence="8" id="KW-1185">Reference proteome</keyword>
<comment type="caution">
    <text evidence="7">The sequence shown here is derived from an EMBL/GenBank/DDBJ whole genome shotgun (WGS) entry which is preliminary data.</text>
</comment>
<evidence type="ECO:0008006" key="9">
    <source>
        <dbReference type="Google" id="ProtNLM"/>
    </source>
</evidence>
<evidence type="ECO:0000256" key="1">
    <source>
        <dbReference type="ARBA" id="ARBA00004126"/>
    </source>
</evidence>
<keyword evidence="5" id="KW-0539">Nucleus</keyword>
<sequence>MPPRTEPPTLQAAEKHLNPLSSFTRLSQVVRLYTPNAEIVSAPTSPTTILFCSWMNASAKHTAYYTRTYQRLFPGARIILCTINTSQFLLTTETTRRAQVKEAITALLAGEQENERLLVHVLSNGGAKRFYGISREYREMTGKPLPMKGFVVDSAPGIPQFRRDIHALAVPARNWTWYLKAPYMTSVFLVTCVVYVTVNWMPRSFWHELVWGPHDGAHNHQLVEPNVVKGFVYSKEDQAIDWRNVEAHADDTEKAGYKVLRKRVEGAVHVQLFRGKGGEDDYWGFVQRVWGVGLGIES</sequence>
<evidence type="ECO:0000313" key="7">
    <source>
        <dbReference type="EMBL" id="KAG9231797.1"/>
    </source>
</evidence>
<evidence type="ECO:0000256" key="4">
    <source>
        <dbReference type="ARBA" id="ARBA00023136"/>
    </source>
</evidence>
<protein>
    <recommendedName>
        <fullName evidence="9">Indole-diterpene biosynthesis protein PaxU</fullName>
    </recommendedName>
</protein>
<dbReference type="InterPro" id="IPR008547">
    <property type="entry name" value="DUF829_TMEM53"/>
</dbReference>
<keyword evidence="4" id="KW-0472">Membrane</keyword>
<evidence type="ECO:0000256" key="6">
    <source>
        <dbReference type="ARBA" id="ARBA00037847"/>
    </source>
</evidence>
<organism evidence="7 8">
    <name type="scientific">Amylocarpus encephaloides</name>
    <dbReference type="NCBI Taxonomy" id="45428"/>
    <lineage>
        <taxon>Eukaryota</taxon>
        <taxon>Fungi</taxon>
        <taxon>Dikarya</taxon>
        <taxon>Ascomycota</taxon>
        <taxon>Pezizomycotina</taxon>
        <taxon>Leotiomycetes</taxon>
        <taxon>Helotiales</taxon>
        <taxon>Helotiales incertae sedis</taxon>
        <taxon>Amylocarpus</taxon>
    </lineage>
</organism>
<dbReference type="Proteomes" id="UP000824998">
    <property type="component" value="Unassembled WGS sequence"/>
</dbReference>
<dbReference type="OrthoDB" id="77878at2759"/>